<evidence type="ECO:0008006" key="4">
    <source>
        <dbReference type="Google" id="ProtNLM"/>
    </source>
</evidence>
<dbReference type="RefSeq" id="WP_379152887.1">
    <property type="nucleotide sequence ID" value="NZ_JBHSRJ010000004.1"/>
</dbReference>
<dbReference type="EMBL" id="JBHSRJ010000004">
    <property type="protein sequence ID" value="MFC6043105.1"/>
    <property type="molecule type" value="Genomic_DNA"/>
</dbReference>
<name>A0ABW1LGJ9_9ACTN</name>
<protein>
    <recommendedName>
        <fullName evidence="4">Big-1 domain-containing protein</fullName>
    </recommendedName>
</protein>
<feature type="signal peptide" evidence="1">
    <location>
        <begin position="1"/>
        <end position="30"/>
    </location>
</feature>
<keyword evidence="3" id="KW-1185">Reference proteome</keyword>
<dbReference type="Proteomes" id="UP001596135">
    <property type="component" value="Unassembled WGS sequence"/>
</dbReference>
<feature type="chain" id="PRO_5046675013" description="Big-1 domain-containing protein" evidence="1">
    <location>
        <begin position="31"/>
        <end position="684"/>
    </location>
</feature>
<sequence length="684" mass="69180">MQPSILRRGLAVSAVSALAVTGLTMAPAHAVGPDVAFISIYNPTHRVSTRLDADTSHSITLVAAADNSDSPTVSFEYNTDPAAGPATAGWTGIGVSPTYANGIARAEWSPSNLNGRSISVRLVAETVDGISYAIRNNVAVSGDSSAVNAVHLDSLTGGYFVQPYADSSRTKTLKPVSGTTSATGGSVELSWWRASDDTFQGQTDAAVSPLDLKSSGFPSTESVAGGEFNGALDISAYGADPGDLLLVGARRDTDDVSPPVTLYAQTLTAASATMDSPTSTGTPVEIRATDQSMNPIAGAEVRRQSDGSLVGYTDGEGIAIAKQPNSSSETYYVNATDNNAYEGGTDQATSMVTTGAFTPTASDTEVRLADGDVFDDDEYAAGDVALQVVDQNGDPFTGVDQVSYTLYPTGTTPPAPTTASTDANGRLVVPFAPSGPDGEYTLEFTGPASTAFPAEHSQTFVAGQAALSLSPGSGVAASGGEITFKGSLAVDGSPLPGRAVAITYKRGVELVPGSGADAGMTGVGGALSATVTTGAKGTFTVTVDDPAEAGNPTETGGKLSAATANNVASGESTVTGNAQESTSSTAEFGSGKGGVKVTLKGASKAGGPDKLAVVTPKSVQGEQVTVLRKVGKGKWTAVVTKRLGAAGLKLALKDPNGAKVVLYKATIVTSDRVKSTTSKILKLK</sequence>
<evidence type="ECO:0000313" key="3">
    <source>
        <dbReference type="Proteomes" id="UP001596135"/>
    </source>
</evidence>
<gene>
    <name evidence="2" type="ORF">ACFPYL_08470</name>
</gene>
<comment type="caution">
    <text evidence="2">The sequence shown here is derived from an EMBL/GenBank/DDBJ whole genome shotgun (WGS) entry which is preliminary data.</text>
</comment>
<keyword evidence="1" id="KW-0732">Signal</keyword>
<evidence type="ECO:0000313" key="2">
    <source>
        <dbReference type="EMBL" id="MFC6043105.1"/>
    </source>
</evidence>
<organism evidence="2 3">
    <name type="scientific">Nocardioides hankookensis</name>
    <dbReference type="NCBI Taxonomy" id="443157"/>
    <lineage>
        <taxon>Bacteria</taxon>
        <taxon>Bacillati</taxon>
        <taxon>Actinomycetota</taxon>
        <taxon>Actinomycetes</taxon>
        <taxon>Propionibacteriales</taxon>
        <taxon>Nocardioidaceae</taxon>
        <taxon>Nocardioides</taxon>
    </lineage>
</organism>
<proteinExistence type="predicted"/>
<evidence type="ECO:0000256" key="1">
    <source>
        <dbReference type="SAM" id="SignalP"/>
    </source>
</evidence>
<reference evidence="3" key="1">
    <citation type="journal article" date="2019" name="Int. J. Syst. Evol. Microbiol.">
        <title>The Global Catalogue of Microorganisms (GCM) 10K type strain sequencing project: providing services to taxonomists for standard genome sequencing and annotation.</title>
        <authorList>
            <consortium name="The Broad Institute Genomics Platform"/>
            <consortium name="The Broad Institute Genome Sequencing Center for Infectious Disease"/>
            <person name="Wu L."/>
            <person name="Ma J."/>
        </authorList>
    </citation>
    <scope>NUCLEOTIDE SEQUENCE [LARGE SCALE GENOMIC DNA]</scope>
    <source>
        <strain evidence="3">CCUG 54522</strain>
    </source>
</reference>
<accession>A0ABW1LGJ9</accession>